<proteinExistence type="predicted"/>
<dbReference type="STRING" id="1121391.SAMN02745206_01160"/>
<dbReference type="GO" id="GO:0016887">
    <property type="term" value="F:ATP hydrolysis activity"/>
    <property type="evidence" value="ECO:0007669"/>
    <property type="project" value="InterPro"/>
</dbReference>
<keyword evidence="6" id="KW-1185">Reference proteome</keyword>
<dbReference type="Gene3D" id="3.40.50.300">
    <property type="entry name" value="P-loop containing nucleotide triphosphate hydrolases"/>
    <property type="match status" value="1"/>
</dbReference>
<dbReference type="PANTHER" id="PTHR43423">
    <property type="entry name" value="ABC TRANSPORTER I FAMILY MEMBER 17"/>
    <property type="match status" value="1"/>
</dbReference>
<keyword evidence="3 5" id="KW-0067">ATP-binding</keyword>
<sequence length="348" mass="38402">MIYLVEGLRHRYGTQTVLRLDRLTIERHKIVGLIGPNGSGKSTLLRLLAFVEPPSRGRIVYYPEEGNAGNEDARFQVTLLGQEPYLLKRTVLANVAYGLKVRGDTESLEKRAAEALEWVGLPPRAFLRRRWFELSGGEAQRVALAARLVLRPKVLLLDEPTASVDMESAQRIREAALRAQREWGTTIVVASHDRHWLFEVCDGMLHLLKGRLAGTGAENIILGPWRQCGQDLWAKRLEDGQELVLPGAPGPNAMALIPPDRLALEHVLEDSSDSSPASAPYDGACRIAGTLLRLTLERAGGHILATVAVGRSLFTATLPPSRGLRPAPFYPGQRVELIFPAHDVAWFS</sequence>
<dbReference type="GO" id="GO:0016020">
    <property type="term" value="C:membrane"/>
    <property type="evidence" value="ECO:0007669"/>
    <property type="project" value="InterPro"/>
</dbReference>
<accession>A0A1M4XZX8</accession>
<dbReference type="AlphaFoldDB" id="A0A1M4XZX8"/>
<reference evidence="6" key="1">
    <citation type="submission" date="2016-11" db="EMBL/GenBank/DDBJ databases">
        <authorList>
            <person name="Varghese N."/>
            <person name="Submissions S."/>
        </authorList>
    </citation>
    <scope>NUCLEOTIDE SEQUENCE [LARGE SCALE GENOMIC DNA]</scope>
    <source>
        <strain evidence="6">DSM 9756</strain>
    </source>
</reference>
<dbReference type="SMART" id="SM00382">
    <property type="entry name" value="AAA"/>
    <property type="match status" value="1"/>
</dbReference>
<dbReference type="Pfam" id="PF00005">
    <property type="entry name" value="ABC_tran"/>
    <property type="match status" value="1"/>
</dbReference>
<name>A0A1M4XZX8_9BACT</name>
<dbReference type="PANTHER" id="PTHR43423:SF1">
    <property type="entry name" value="ABC TRANSPORTER I FAMILY MEMBER 17"/>
    <property type="match status" value="1"/>
</dbReference>
<dbReference type="Proteomes" id="UP000184076">
    <property type="component" value="Unassembled WGS sequence"/>
</dbReference>
<protein>
    <submittedName>
        <fullName evidence="5">Tungstate transport system ATP-binding protein</fullName>
    </submittedName>
</protein>
<evidence type="ECO:0000313" key="5">
    <source>
        <dbReference type="EMBL" id="SHE98990.1"/>
    </source>
</evidence>
<dbReference type="InterPro" id="IPR027417">
    <property type="entry name" value="P-loop_NTPase"/>
</dbReference>
<dbReference type="SUPFAM" id="SSF52540">
    <property type="entry name" value="P-loop containing nucleoside triphosphate hydrolases"/>
    <property type="match status" value="1"/>
</dbReference>
<dbReference type="EMBL" id="FQVB01000009">
    <property type="protein sequence ID" value="SHE98990.1"/>
    <property type="molecule type" value="Genomic_DNA"/>
</dbReference>
<evidence type="ECO:0000313" key="6">
    <source>
        <dbReference type="Proteomes" id="UP000184076"/>
    </source>
</evidence>
<dbReference type="OrthoDB" id="9809450at2"/>
<dbReference type="InterPro" id="IPR003593">
    <property type="entry name" value="AAA+_ATPase"/>
</dbReference>
<gene>
    <name evidence="5" type="ORF">SAMN02745206_01160</name>
</gene>
<feature type="domain" description="ABC transporter" evidence="4">
    <location>
        <begin position="2"/>
        <end position="234"/>
    </location>
</feature>
<evidence type="ECO:0000256" key="3">
    <source>
        <dbReference type="ARBA" id="ARBA00022840"/>
    </source>
</evidence>
<dbReference type="InterPro" id="IPR015856">
    <property type="entry name" value="ABC_transpr_CbiO/EcfA_su"/>
</dbReference>
<dbReference type="InterPro" id="IPR003439">
    <property type="entry name" value="ABC_transporter-like_ATP-bd"/>
</dbReference>
<evidence type="ECO:0000256" key="2">
    <source>
        <dbReference type="ARBA" id="ARBA00022741"/>
    </source>
</evidence>
<organism evidence="5 6">
    <name type="scientific">Desulfacinum infernum DSM 9756</name>
    <dbReference type="NCBI Taxonomy" id="1121391"/>
    <lineage>
        <taxon>Bacteria</taxon>
        <taxon>Pseudomonadati</taxon>
        <taxon>Thermodesulfobacteriota</taxon>
        <taxon>Syntrophobacteria</taxon>
        <taxon>Syntrophobacterales</taxon>
        <taxon>Syntrophobacteraceae</taxon>
        <taxon>Desulfacinum</taxon>
    </lineage>
</organism>
<evidence type="ECO:0000256" key="1">
    <source>
        <dbReference type="ARBA" id="ARBA00022448"/>
    </source>
</evidence>
<dbReference type="GO" id="GO:0005524">
    <property type="term" value="F:ATP binding"/>
    <property type="evidence" value="ECO:0007669"/>
    <property type="project" value="UniProtKB-KW"/>
</dbReference>
<keyword evidence="2" id="KW-0547">Nucleotide-binding</keyword>
<keyword evidence="1" id="KW-0813">Transport</keyword>
<dbReference type="GO" id="GO:0055085">
    <property type="term" value="P:transmembrane transport"/>
    <property type="evidence" value="ECO:0007669"/>
    <property type="project" value="InterPro"/>
</dbReference>
<evidence type="ECO:0000259" key="4">
    <source>
        <dbReference type="PROSITE" id="PS50893"/>
    </source>
</evidence>
<dbReference type="RefSeq" id="WP_073037827.1">
    <property type="nucleotide sequence ID" value="NZ_FQVB01000009.1"/>
</dbReference>
<dbReference type="CDD" id="cd03225">
    <property type="entry name" value="ABC_cobalt_CbiO_domain1"/>
    <property type="match status" value="1"/>
</dbReference>
<dbReference type="PROSITE" id="PS50893">
    <property type="entry name" value="ABC_TRANSPORTER_2"/>
    <property type="match status" value="1"/>
</dbReference>